<keyword evidence="6" id="KW-0347">Helicase</keyword>
<dbReference type="GO" id="GO:0051607">
    <property type="term" value="P:defense response to virus"/>
    <property type="evidence" value="ECO:0007669"/>
    <property type="project" value="UniProtKB-KW"/>
</dbReference>
<name>A0AB35BXQ7_9GAMM</name>
<evidence type="ECO:0000256" key="2">
    <source>
        <dbReference type="ARBA" id="ARBA00009046"/>
    </source>
</evidence>
<dbReference type="PROSITE" id="PS51643">
    <property type="entry name" value="HD_CAS3"/>
    <property type="match status" value="1"/>
</dbReference>
<dbReference type="RefSeq" id="WP_213403366.1">
    <property type="nucleotide sequence ID" value="NZ_JAGIBT010000004.1"/>
</dbReference>
<dbReference type="Pfam" id="PF21384">
    <property type="entry name" value="Cas3_I-F_Cas2"/>
    <property type="match status" value="1"/>
</dbReference>
<protein>
    <submittedName>
        <fullName evidence="10">Type I-F CRISPR-associated helicase Cas3</fullName>
    </submittedName>
</protein>
<keyword evidence="8" id="KW-0051">Antiviral defense</keyword>
<sequence>MIVTFISQCEKKALSRTRRVLDAYANRIGDNVWQTIITDDGLLMVKKLLRKTASKNTAVSCHWIRSRRRSELLWIVGNRSRFNEMGYVPVNSTRRALLVRDSENDWPYLDLMKGLTALAALLHDWGKCSDLFQSKLVTTSQHFKGDPIRHEWISCLLLRALVETSGDVSTDAAWLMALREGAWQEKILQKKMAAYLKDGDFTTLGSLPPMAQMVAWLMVSHHRLPDLPFNQAYDEFSEDYMPSLRQLLKKVAVSWHYQNQYDESYDKRLKKCFQFKEGLLQSSPEWMKALKRWAVRSLAVQDKIETVMSDGSWRIIIQNARLALMLADHYVSSLPKEIIPHKQWQPRTPLLANTDRKTREPKQYLDEHIVGVYTHALKAIQALKSLTLEMPQAHDLRAIKRKSPPKFAWQDLAVKKIRSLKKESEDQAVEGWFVVNMASTGTGKTIANAKMMQALSNDGDALRYVLALGLRTLTLQTGDSYRENLGMAKDELAVLIGSRAVQALHEQAKLASDQSIPSYEEVGSESLESLLEEPVLFEDQYYPDFLEQLFPQDQARKSQAFLYKPVLVCTIDHMMAATESTRGGRHLLPYLRLLSSDLVIDEVDDFGIEDLIPIARLVHLAGMLGRKVMISSATIPPSLAEGLFNAYQKGWQAFCAFRQLKKVPLYGMWVDEFKAEIVKMPQIASEPLMESYQQSHHAFIEKRVARLLEAVVKQHAKIVQCDDLLTESGEDSRKQRYFARIQESIIDLHQAHHTVDDATGKRVSFGVVRVANIPPCIDLTRYLLSANWADGIVPRVLAYHSRQILLLRSVQERHLDEVLSRKEKAGEMPKAFSHPVIRQHIDGTDGDDVIFILVATPVEEVGRDHDFDWAVIEPSSYRSIIQLAGRVRRHRPLEADIATPNIALMQYNLKGIHGKNVAFERPGFELDNARFRLVNKDLMQLMDHDQGQLPINAIARIQMGEKLASNASLADLEHARIQAALTDYEETGAKPLQGWLDEVWFLTGLPQRFYRFRQSSPAIRLCAVYEDEDIRFKEQDQAGDWVDRTTHYQITSLQLTELEQSRLWLVRDYRAALLSTAHEDWAEYDEQAILRRASYLYGEISLPSFDDVSHSYHYSDQLGLMAARALADCISD</sequence>
<feature type="domain" description="HD Cas3-type" evidence="9">
    <location>
        <begin position="104"/>
        <end position="287"/>
    </location>
</feature>
<gene>
    <name evidence="10" type="primary">cas3f</name>
    <name evidence="10" type="ORF">J7561_02295</name>
</gene>
<evidence type="ECO:0000256" key="4">
    <source>
        <dbReference type="ARBA" id="ARBA00022741"/>
    </source>
</evidence>
<dbReference type="InterPro" id="IPR027417">
    <property type="entry name" value="P-loop_NTPase"/>
</dbReference>
<evidence type="ECO:0000256" key="1">
    <source>
        <dbReference type="ARBA" id="ARBA00006847"/>
    </source>
</evidence>
<dbReference type="InterPro" id="IPR038257">
    <property type="entry name" value="CRISPR-assoc_Cas3_HD_sf"/>
</dbReference>
<keyword evidence="7" id="KW-0067">ATP-binding</keyword>
<organism evidence="10 11">
    <name type="scientific">Wohlfahrtiimonas chitiniclastica</name>
    <dbReference type="NCBI Taxonomy" id="400946"/>
    <lineage>
        <taxon>Bacteria</taxon>
        <taxon>Pseudomonadati</taxon>
        <taxon>Pseudomonadota</taxon>
        <taxon>Gammaproteobacteria</taxon>
        <taxon>Cardiobacteriales</taxon>
        <taxon>Ignatzschineriaceae</taxon>
        <taxon>Wohlfahrtiimonas</taxon>
    </lineage>
</organism>
<evidence type="ECO:0000259" key="9">
    <source>
        <dbReference type="PROSITE" id="PS51643"/>
    </source>
</evidence>
<reference evidence="10" key="1">
    <citation type="submission" date="2021-03" db="EMBL/GenBank/DDBJ databases">
        <title>Identification and antibiotic profiling of Wohlfahrtiimonas chitiniclastica, an underestimated human pathogen.</title>
        <authorList>
            <person name="Kopf A."/>
            <person name="Bunk B."/>
            <person name="Coldewey S."/>
            <person name="Gunzer F."/>
            <person name="Riedel T."/>
            <person name="Schroettner P."/>
        </authorList>
    </citation>
    <scope>NUCLEOTIDE SEQUENCE</scope>
    <source>
        <strain evidence="10">DSM 100917</strain>
    </source>
</reference>
<evidence type="ECO:0000313" key="10">
    <source>
        <dbReference type="EMBL" id="MBS7824032.1"/>
    </source>
</evidence>
<dbReference type="Gene3D" id="3.40.50.300">
    <property type="entry name" value="P-loop containing nucleotide triphosphate hydrolases"/>
    <property type="match status" value="1"/>
</dbReference>
<comment type="similarity">
    <text evidence="2">In the central section; belongs to the CRISPR-associated helicase Cas3 family.</text>
</comment>
<evidence type="ECO:0000256" key="6">
    <source>
        <dbReference type="ARBA" id="ARBA00022806"/>
    </source>
</evidence>
<evidence type="ECO:0000256" key="3">
    <source>
        <dbReference type="ARBA" id="ARBA00022723"/>
    </source>
</evidence>
<proteinExistence type="inferred from homology"/>
<accession>A0AB35BXQ7</accession>
<dbReference type="SUPFAM" id="SSF52540">
    <property type="entry name" value="P-loop containing nucleoside triphosphate hydrolases"/>
    <property type="match status" value="1"/>
</dbReference>
<evidence type="ECO:0000256" key="7">
    <source>
        <dbReference type="ARBA" id="ARBA00022840"/>
    </source>
</evidence>
<dbReference type="GO" id="GO:0004386">
    <property type="term" value="F:helicase activity"/>
    <property type="evidence" value="ECO:0007669"/>
    <property type="project" value="UniProtKB-KW"/>
</dbReference>
<dbReference type="GO" id="GO:0005524">
    <property type="term" value="F:ATP binding"/>
    <property type="evidence" value="ECO:0007669"/>
    <property type="project" value="UniProtKB-KW"/>
</dbReference>
<keyword evidence="3" id="KW-0479">Metal-binding</keyword>
<dbReference type="Pfam" id="PF22590">
    <property type="entry name" value="Cas3-like_C_2"/>
    <property type="match status" value="1"/>
</dbReference>
<keyword evidence="5" id="KW-0378">Hydrolase</keyword>
<dbReference type="Gene3D" id="1.10.3210.30">
    <property type="match status" value="1"/>
</dbReference>
<dbReference type="InterPro" id="IPR013395">
    <property type="entry name" value="CRISPR-assoc_Cas3_yers"/>
</dbReference>
<evidence type="ECO:0000256" key="5">
    <source>
        <dbReference type="ARBA" id="ARBA00022801"/>
    </source>
</evidence>
<evidence type="ECO:0000313" key="11">
    <source>
        <dbReference type="Proteomes" id="UP000680020"/>
    </source>
</evidence>
<dbReference type="InterPro" id="IPR054712">
    <property type="entry name" value="Cas3-like_dom"/>
</dbReference>
<dbReference type="Proteomes" id="UP000680020">
    <property type="component" value="Unassembled WGS sequence"/>
</dbReference>
<dbReference type="InterPro" id="IPR006483">
    <property type="entry name" value="CRISPR-assoc_Cas3_HD"/>
</dbReference>
<dbReference type="EMBL" id="JAGIBU010000001">
    <property type="protein sequence ID" value="MBS7824032.1"/>
    <property type="molecule type" value="Genomic_DNA"/>
</dbReference>
<dbReference type="AlphaFoldDB" id="A0AB35BXQ7"/>
<dbReference type="NCBIfam" id="TIGR02562">
    <property type="entry name" value="cas3_yersinia"/>
    <property type="match status" value="1"/>
</dbReference>
<evidence type="ECO:0000256" key="8">
    <source>
        <dbReference type="ARBA" id="ARBA00023118"/>
    </source>
</evidence>
<dbReference type="GO" id="GO:0046872">
    <property type="term" value="F:metal ion binding"/>
    <property type="evidence" value="ECO:0007669"/>
    <property type="project" value="UniProtKB-KW"/>
</dbReference>
<keyword evidence="4" id="KW-0547">Nucleotide-binding</keyword>
<dbReference type="InterPro" id="IPR048823">
    <property type="entry name" value="Cas3_I-F_Cas2"/>
</dbReference>
<comment type="similarity">
    <text evidence="1">In the N-terminal section; belongs to the CRISPR-associated nuclease Cas3-HD family.</text>
</comment>
<comment type="caution">
    <text evidence="10">The sequence shown here is derived from an EMBL/GenBank/DDBJ whole genome shotgun (WGS) entry which is preliminary data.</text>
</comment>
<dbReference type="GO" id="GO:0016787">
    <property type="term" value="F:hydrolase activity"/>
    <property type="evidence" value="ECO:0007669"/>
    <property type="project" value="UniProtKB-KW"/>
</dbReference>